<keyword evidence="1" id="KW-0472">Membrane</keyword>
<gene>
    <name evidence="2" type="ORF">AMORRO_LOCUS3690</name>
</gene>
<feature type="transmembrane region" description="Helical" evidence="1">
    <location>
        <begin position="71"/>
        <end position="91"/>
    </location>
</feature>
<proteinExistence type="predicted"/>
<comment type="caution">
    <text evidence="2">The sequence shown here is derived from an EMBL/GenBank/DDBJ whole genome shotgun (WGS) entry which is preliminary data.</text>
</comment>
<name>A0A9N9F535_9GLOM</name>
<sequence length="128" mass="14370">MKWIHDDQAWLPTIRSFGKKGQRRIKIADAEIVANNQARKAIYNLVEIGKFGPFGNRDSTDEKNPGDDGQRAAVCVVLTLTSLRLLVVFFGNSLNTERKMFVILVECDNPYYVMMDGAGDYGCTLHKA</sequence>
<evidence type="ECO:0000256" key="1">
    <source>
        <dbReference type="SAM" id="Phobius"/>
    </source>
</evidence>
<organism evidence="2 3">
    <name type="scientific">Acaulospora morrowiae</name>
    <dbReference type="NCBI Taxonomy" id="94023"/>
    <lineage>
        <taxon>Eukaryota</taxon>
        <taxon>Fungi</taxon>
        <taxon>Fungi incertae sedis</taxon>
        <taxon>Mucoromycota</taxon>
        <taxon>Glomeromycotina</taxon>
        <taxon>Glomeromycetes</taxon>
        <taxon>Diversisporales</taxon>
        <taxon>Acaulosporaceae</taxon>
        <taxon>Acaulospora</taxon>
    </lineage>
</organism>
<keyword evidence="1" id="KW-1133">Transmembrane helix</keyword>
<evidence type="ECO:0000313" key="2">
    <source>
        <dbReference type="EMBL" id="CAG8510288.1"/>
    </source>
</evidence>
<reference evidence="2" key="1">
    <citation type="submission" date="2021-06" db="EMBL/GenBank/DDBJ databases">
        <authorList>
            <person name="Kallberg Y."/>
            <person name="Tangrot J."/>
            <person name="Rosling A."/>
        </authorList>
    </citation>
    <scope>NUCLEOTIDE SEQUENCE</scope>
    <source>
        <strain evidence="2">CL551</strain>
    </source>
</reference>
<evidence type="ECO:0000313" key="3">
    <source>
        <dbReference type="Proteomes" id="UP000789342"/>
    </source>
</evidence>
<dbReference type="AlphaFoldDB" id="A0A9N9F535"/>
<dbReference type="EMBL" id="CAJVPV010001858">
    <property type="protein sequence ID" value="CAG8510288.1"/>
    <property type="molecule type" value="Genomic_DNA"/>
</dbReference>
<keyword evidence="1" id="KW-0812">Transmembrane</keyword>
<keyword evidence="3" id="KW-1185">Reference proteome</keyword>
<protein>
    <submittedName>
        <fullName evidence="2">15243_t:CDS:1</fullName>
    </submittedName>
</protein>
<accession>A0A9N9F535</accession>
<dbReference type="Proteomes" id="UP000789342">
    <property type="component" value="Unassembled WGS sequence"/>
</dbReference>